<sequence length="83" mass="9372">MMENSILIGLFSFSIHLWLLHSTSFHSLSLSLSLSSPHVISIGNILGKFPTRIYIYIHTYIDFFGGQVVCKKLLMKVITVKST</sequence>
<name>A0A7J9M797_GOSSC</name>
<reference evidence="2 3" key="1">
    <citation type="journal article" date="2019" name="Genome Biol. Evol.">
        <title>Insights into the evolution of the New World diploid cottons (Gossypium, subgenus Houzingenia) based on genome sequencing.</title>
        <authorList>
            <person name="Grover C.E."/>
            <person name="Arick M.A. 2nd"/>
            <person name="Thrash A."/>
            <person name="Conover J.L."/>
            <person name="Sanders W.S."/>
            <person name="Peterson D.G."/>
            <person name="Frelichowski J.E."/>
            <person name="Scheffler J.A."/>
            <person name="Scheffler B.E."/>
            <person name="Wendel J.F."/>
        </authorList>
    </citation>
    <scope>NUCLEOTIDE SEQUENCE [LARGE SCALE GENOMIC DNA]</scope>
    <source>
        <strain evidence="2">1</strain>
        <tissue evidence="2">Leaf</tissue>
    </source>
</reference>
<dbReference type="AlphaFoldDB" id="A0A7J9M797"/>
<keyword evidence="3" id="KW-1185">Reference proteome</keyword>
<evidence type="ECO:0000256" key="1">
    <source>
        <dbReference type="SAM" id="SignalP"/>
    </source>
</evidence>
<feature type="signal peptide" evidence="1">
    <location>
        <begin position="1"/>
        <end position="22"/>
    </location>
</feature>
<comment type="caution">
    <text evidence="2">The sequence shown here is derived from an EMBL/GenBank/DDBJ whole genome shotgun (WGS) entry which is preliminary data.</text>
</comment>
<accession>A0A7J9M797</accession>
<keyword evidence="1" id="KW-0732">Signal</keyword>
<evidence type="ECO:0000313" key="3">
    <source>
        <dbReference type="Proteomes" id="UP000593576"/>
    </source>
</evidence>
<protein>
    <submittedName>
        <fullName evidence="2">Uncharacterized protein</fullName>
    </submittedName>
</protein>
<proteinExistence type="predicted"/>
<evidence type="ECO:0000313" key="2">
    <source>
        <dbReference type="EMBL" id="MBA0866861.1"/>
    </source>
</evidence>
<dbReference type="Proteomes" id="UP000593576">
    <property type="component" value="Unassembled WGS sequence"/>
</dbReference>
<feature type="chain" id="PRO_5029442572" evidence="1">
    <location>
        <begin position="23"/>
        <end position="83"/>
    </location>
</feature>
<gene>
    <name evidence="2" type="ORF">Goshw_025126</name>
</gene>
<dbReference type="EMBL" id="JABFAF010000009">
    <property type="protein sequence ID" value="MBA0866861.1"/>
    <property type="molecule type" value="Genomic_DNA"/>
</dbReference>
<organism evidence="2 3">
    <name type="scientific">Gossypium schwendimanii</name>
    <name type="common">Cotton</name>
    <dbReference type="NCBI Taxonomy" id="34291"/>
    <lineage>
        <taxon>Eukaryota</taxon>
        <taxon>Viridiplantae</taxon>
        <taxon>Streptophyta</taxon>
        <taxon>Embryophyta</taxon>
        <taxon>Tracheophyta</taxon>
        <taxon>Spermatophyta</taxon>
        <taxon>Magnoliopsida</taxon>
        <taxon>eudicotyledons</taxon>
        <taxon>Gunneridae</taxon>
        <taxon>Pentapetalae</taxon>
        <taxon>rosids</taxon>
        <taxon>malvids</taxon>
        <taxon>Malvales</taxon>
        <taxon>Malvaceae</taxon>
        <taxon>Malvoideae</taxon>
        <taxon>Gossypium</taxon>
    </lineage>
</organism>